<feature type="transmembrane region" description="Helical" evidence="1">
    <location>
        <begin position="174"/>
        <end position="193"/>
    </location>
</feature>
<feature type="transmembrane region" description="Helical" evidence="1">
    <location>
        <begin position="254"/>
        <end position="275"/>
    </location>
</feature>
<dbReference type="GO" id="GO:0005794">
    <property type="term" value="C:Golgi apparatus"/>
    <property type="evidence" value="ECO:0007669"/>
    <property type="project" value="TreeGrafter"/>
</dbReference>
<keyword evidence="1" id="KW-0812">Transmembrane</keyword>
<dbReference type="PANTHER" id="PTHR34391:SF2">
    <property type="entry name" value="TRP C-TERMINAL DOMAIN-CONTAINING PROTEIN"/>
    <property type="match status" value="1"/>
</dbReference>
<name>A0A9P5XTE5_9AGAR</name>
<sequence>MVDISPKYSRITHNRLTTAFFIFTFVHCFAQGVIQSFLFSIDSEYHDLLRGITALADIPTRNFTYLEGSPGHVHLKLCSDIPIKQYNPCDDVFQSTVDVKNPVVDQNHLNAIDRSELALDKVVGGMSIAADRRGGIVFGVNITSGTLNIPLSFQCTQILVHPQQIMRNSMREDATWILLQFWLLVISTMAILYDSVPHILTVLAARSLVTGWAMYAIWRTKYNEGIFEEMIYNSGTPCSINLFPDYFSTRIPDLILNCTALFIACYLSWTLLQVYTAQSFKCVGAPERINRLNKFFMAVLACLQLEAFALPVAAGLWVDVLFNTAISGISTHTKEYKAAFIFTTLVLLPWIAMGWYAIRYEMRRLMIIFLGLAFCLIGVWASMFDSIVYRWTFVQWPLFACYTISSLILTAATIMLGIVCRLNFGKGLAQYLHAEKVLVSSNFAGEMFTHDEEKGPMDINIKEPLRFDQFPIPTLHAAPAPFPTAR</sequence>
<feature type="transmembrane region" description="Helical" evidence="1">
    <location>
        <begin position="396"/>
        <end position="420"/>
    </location>
</feature>
<keyword evidence="1" id="KW-0472">Membrane</keyword>
<evidence type="ECO:0000313" key="3">
    <source>
        <dbReference type="Proteomes" id="UP000807353"/>
    </source>
</evidence>
<keyword evidence="1" id="KW-1133">Transmembrane helix</keyword>
<gene>
    <name evidence="2" type="ORF">BDZ94DRAFT_1315202</name>
</gene>
<organism evidence="2 3">
    <name type="scientific">Collybia nuda</name>
    <dbReference type="NCBI Taxonomy" id="64659"/>
    <lineage>
        <taxon>Eukaryota</taxon>
        <taxon>Fungi</taxon>
        <taxon>Dikarya</taxon>
        <taxon>Basidiomycota</taxon>
        <taxon>Agaricomycotina</taxon>
        <taxon>Agaricomycetes</taxon>
        <taxon>Agaricomycetidae</taxon>
        <taxon>Agaricales</taxon>
        <taxon>Tricholomatineae</taxon>
        <taxon>Clitocybaceae</taxon>
        <taxon>Collybia</taxon>
    </lineage>
</organism>
<proteinExistence type="predicted"/>
<keyword evidence="3" id="KW-1185">Reference proteome</keyword>
<evidence type="ECO:0000256" key="1">
    <source>
        <dbReference type="SAM" id="Phobius"/>
    </source>
</evidence>
<dbReference type="EMBL" id="MU150430">
    <property type="protein sequence ID" value="KAF9456389.1"/>
    <property type="molecule type" value="Genomic_DNA"/>
</dbReference>
<dbReference type="InterPro" id="IPR040410">
    <property type="entry name" value="UPF0658_Golgi"/>
</dbReference>
<evidence type="ECO:0000313" key="2">
    <source>
        <dbReference type="EMBL" id="KAF9456389.1"/>
    </source>
</evidence>
<feature type="transmembrane region" description="Helical" evidence="1">
    <location>
        <begin position="365"/>
        <end position="384"/>
    </location>
</feature>
<dbReference type="AlphaFoldDB" id="A0A9P5XTE5"/>
<dbReference type="OrthoDB" id="3263941at2759"/>
<feature type="transmembrane region" description="Helical" evidence="1">
    <location>
        <begin position="20"/>
        <end position="41"/>
    </location>
</feature>
<feature type="transmembrane region" description="Helical" evidence="1">
    <location>
        <begin position="338"/>
        <end position="358"/>
    </location>
</feature>
<protein>
    <submittedName>
        <fullName evidence="2">Uncharacterized protein</fullName>
    </submittedName>
</protein>
<dbReference type="Proteomes" id="UP000807353">
    <property type="component" value="Unassembled WGS sequence"/>
</dbReference>
<comment type="caution">
    <text evidence="2">The sequence shown here is derived from an EMBL/GenBank/DDBJ whole genome shotgun (WGS) entry which is preliminary data.</text>
</comment>
<dbReference type="PANTHER" id="PTHR34391">
    <property type="entry name" value="UPF0658 GOLGI APPARATUS MEMBRANE PROTEIN C1952.10C-RELATED"/>
    <property type="match status" value="1"/>
</dbReference>
<feature type="transmembrane region" description="Helical" evidence="1">
    <location>
        <begin position="295"/>
        <end position="318"/>
    </location>
</feature>
<accession>A0A9P5XTE5</accession>
<reference evidence="2" key="1">
    <citation type="submission" date="2020-11" db="EMBL/GenBank/DDBJ databases">
        <authorList>
            <consortium name="DOE Joint Genome Institute"/>
            <person name="Ahrendt S."/>
            <person name="Riley R."/>
            <person name="Andreopoulos W."/>
            <person name="Labutti K."/>
            <person name="Pangilinan J."/>
            <person name="Ruiz-Duenas F.J."/>
            <person name="Barrasa J.M."/>
            <person name="Sanchez-Garcia M."/>
            <person name="Camarero S."/>
            <person name="Miyauchi S."/>
            <person name="Serrano A."/>
            <person name="Linde D."/>
            <person name="Babiker R."/>
            <person name="Drula E."/>
            <person name="Ayuso-Fernandez I."/>
            <person name="Pacheco R."/>
            <person name="Padilla G."/>
            <person name="Ferreira P."/>
            <person name="Barriuso J."/>
            <person name="Kellner H."/>
            <person name="Castanera R."/>
            <person name="Alfaro M."/>
            <person name="Ramirez L."/>
            <person name="Pisabarro A.G."/>
            <person name="Kuo A."/>
            <person name="Tritt A."/>
            <person name="Lipzen A."/>
            <person name="He G."/>
            <person name="Yan M."/>
            <person name="Ng V."/>
            <person name="Cullen D."/>
            <person name="Martin F."/>
            <person name="Rosso M.-N."/>
            <person name="Henrissat B."/>
            <person name="Hibbett D."/>
            <person name="Martinez A.T."/>
            <person name="Grigoriev I.V."/>
        </authorList>
    </citation>
    <scope>NUCLEOTIDE SEQUENCE</scope>
    <source>
        <strain evidence="2">CBS 247.69</strain>
    </source>
</reference>